<feature type="transmembrane region" description="Helical" evidence="6">
    <location>
        <begin position="12"/>
        <end position="36"/>
    </location>
</feature>
<keyword evidence="2" id="KW-1003">Cell membrane</keyword>
<dbReference type="InterPro" id="IPR050833">
    <property type="entry name" value="Poly_Biosynth_Transport"/>
</dbReference>
<feature type="transmembrane region" description="Helical" evidence="6">
    <location>
        <begin position="303"/>
        <end position="322"/>
    </location>
</feature>
<accession>L0IAT1</accession>
<dbReference type="Proteomes" id="UP000010846">
    <property type="component" value="Chromosome"/>
</dbReference>
<protein>
    <submittedName>
        <fullName evidence="7">Membrane protein involved in the export of O-antigen and teichoic acid</fullName>
    </submittedName>
</protein>
<dbReference type="PANTHER" id="PTHR30250">
    <property type="entry name" value="PST FAMILY PREDICTED COLANIC ACID TRANSPORTER"/>
    <property type="match status" value="1"/>
</dbReference>
<dbReference type="STRING" id="797302.Halru_1310"/>
<feature type="transmembrane region" description="Helical" evidence="6">
    <location>
        <begin position="455"/>
        <end position="475"/>
    </location>
</feature>
<name>L0IAT1_HALRX</name>
<feature type="transmembrane region" description="Helical" evidence="6">
    <location>
        <begin position="94"/>
        <end position="116"/>
    </location>
</feature>
<organism evidence="7 8">
    <name type="scientific">Halovivax ruber (strain DSM 18193 / JCM 13892 / XH-70)</name>
    <dbReference type="NCBI Taxonomy" id="797302"/>
    <lineage>
        <taxon>Archaea</taxon>
        <taxon>Methanobacteriati</taxon>
        <taxon>Methanobacteriota</taxon>
        <taxon>Stenosarchaea group</taxon>
        <taxon>Halobacteria</taxon>
        <taxon>Halobacteriales</taxon>
        <taxon>Natrialbaceae</taxon>
        <taxon>Halovivax</taxon>
    </lineage>
</organism>
<comment type="subcellular location">
    <subcellularLocation>
        <location evidence="1">Cell membrane</location>
        <topology evidence="1">Multi-pass membrane protein</topology>
    </subcellularLocation>
</comment>
<dbReference type="CDD" id="cd13128">
    <property type="entry name" value="MATE_Wzx_like"/>
    <property type="match status" value="1"/>
</dbReference>
<dbReference type="RefSeq" id="WP_015300575.1">
    <property type="nucleotide sequence ID" value="NC_019964.1"/>
</dbReference>
<keyword evidence="8" id="KW-1185">Reference proteome</keyword>
<feature type="transmembrane region" description="Helical" evidence="6">
    <location>
        <begin position="156"/>
        <end position="176"/>
    </location>
</feature>
<keyword evidence="4 6" id="KW-1133">Transmembrane helix</keyword>
<feature type="transmembrane region" description="Helical" evidence="6">
    <location>
        <begin position="398"/>
        <end position="416"/>
    </location>
</feature>
<gene>
    <name evidence="7" type="ordered locus">Halru_1310</name>
</gene>
<dbReference type="HOGENOM" id="CLU_022017_5_1_2"/>
<evidence type="ECO:0000256" key="2">
    <source>
        <dbReference type="ARBA" id="ARBA00022475"/>
    </source>
</evidence>
<evidence type="ECO:0000313" key="7">
    <source>
        <dbReference type="EMBL" id="AGB15923.1"/>
    </source>
</evidence>
<dbReference type="PANTHER" id="PTHR30250:SF11">
    <property type="entry name" value="O-ANTIGEN TRANSPORTER-RELATED"/>
    <property type="match status" value="1"/>
</dbReference>
<feature type="transmembrane region" description="Helical" evidence="6">
    <location>
        <begin position="328"/>
        <end position="350"/>
    </location>
</feature>
<keyword evidence="5 6" id="KW-0472">Membrane</keyword>
<sequence length="489" mass="50341">MRSLDHIVRGFAATLVARAAYMLSSALLMVLLARVFLDPGAYGLLFWSIGVLAVVQLAADLGLGKSAARYIAEYGETDPGQIPHLLRHVLGYKLAVVSLVGGVLFVGAGPLASVLGKPAAEPFFAVGALLVVAKSFAVFPEIVFQGSNRLGYSATVRALGGVGRLVFAVAFVLAGFGALGAFVGYVVGYGIAAGFGLVAMYVLVYEAHEPSAEMEPGLARRLVGYAVPLTATRGANVLDKQIDIVLVGVFLNSTAVAFYTLAKQLTDFVLAPAESLGFVISPNFGEGKAGGDVDRVRALYETALGNALALYVPAAVGLALVAEPLVTLVFGASYAGAAPVLVLLSGFVVLQTITNLTSDSLDYLGRARERAIAKGVTSVGNFALNVALIPAIGVVGAALATVVTHAIYVSVTLYVVHDELSLHLRQLAIDAARVVAVSGVMAGTIVVVAPPITSLPLLGVAIGIGVVSWTALAFASGVIERRSIRAVLG</sequence>
<evidence type="ECO:0000256" key="1">
    <source>
        <dbReference type="ARBA" id="ARBA00004651"/>
    </source>
</evidence>
<reference evidence="7" key="1">
    <citation type="submission" date="2011-09" db="EMBL/GenBank/DDBJ databases">
        <title>Complete sequence of Halovivax ruber XH-70.</title>
        <authorList>
            <consortium name="US DOE Joint Genome Institute"/>
            <person name="Lucas S."/>
            <person name="Han J."/>
            <person name="Lapidus A."/>
            <person name="Cheng J.-F."/>
            <person name="Goodwin L."/>
            <person name="Pitluck S."/>
            <person name="Peters L."/>
            <person name="Mikhailova N."/>
            <person name="Davenport K."/>
            <person name="Detter J.C."/>
            <person name="Han C."/>
            <person name="Tapia R."/>
            <person name="Land M."/>
            <person name="Hauser L."/>
            <person name="Kyrpides N."/>
            <person name="Ivanova N."/>
            <person name="Pagani I."/>
            <person name="Sproer C."/>
            <person name="Anderson I."/>
            <person name="Woyke T."/>
        </authorList>
    </citation>
    <scope>NUCLEOTIDE SEQUENCE</scope>
    <source>
        <strain evidence="7">XH-70</strain>
    </source>
</reference>
<evidence type="ECO:0000313" key="8">
    <source>
        <dbReference type="Proteomes" id="UP000010846"/>
    </source>
</evidence>
<feature type="transmembrane region" description="Helical" evidence="6">
    <location>
        <begin position="42"/>
        <end position="63"/>
    </location>
</feature>
<dbReference type="eggNOG" id="arCOG02209">
    <property type="taxonomic scope" value="Archaea"/>
</dbReference>
<evidence type="ECO:0000256" key="3">
    <source>
        <dbReference type="ARBA" id="ARBA00022692"/>
    </source>
</evidence>
<feature type="transmembrane region" description="Helical" evidence="6">
    <location>
        <begin position="122"/>
        <end position="144"/>
    </location>
</feature>
<feature type="transmembrane region" description="Helical" evidence="6">
    <location>
        <begin position="428"/>
        <end position="449"/>
    </location>
</feature>
<dbReference type="EMBL" id="CP003050">
    <property type="protein sequence ID" value="AGB15923.1"/>
    <property type="molecule type" value="Genomic_DNA"/>
</dbReference>
<dbReference type="Pfam" id="PF13440">
    <property type="entry name" value="Polysacc_synt_3"/>
    <property type="match status" value="1"/>
</dbReference>
<dbReference type="GO" id="GO:0005886">
    <property type="term" value="C:plasma membrane"/>
    <property type="evidence" value="ECO:0007669"/>
    <property type="project" value="UniProtKB-SubCell"/>
</dbReference>
<dbReference type="AlphaFoldDB" id="L0IAT1"/>
<dbReference type="KEGG" id="hru:Halru_1310"/>
<evidence type="ECO:0000256" key="4">
    <source>
        <dbReference type="ARBA" id="ARBA00022989"/>
    </source>
</evidence>
<proteinExistence type="predicted"/>
<keyword evidence="3 6" id="KW-0812">Transmembrane</keyword>
<evidence type="ECO:0000256" key="6">
    <source>
        <dbReference type="SAM" id="Phobius"/>
    </source>
</evidence>
<dbReference type="GeneID" id="14376098"/>
<dbReference type="OrthoDB" id="202076at2157"/>
<evidence type="ECO:0000256" key="5">
    <source>
        <dbReference type="ARBA" id="ARBA00023136"/>
    </source>
</evidence>
<feature type="transmembrane region" description="Helical" evidence="6">
    <location>
        <begin position="182"/>
        <end position="204"/>
    </location>
</feature>